<comment type="caution">
    <text evidence="2">The sequence shown here is derived from an EMBL/GenBank/DDBJ whole genome shotgun (WGS) entry which is preliminary data.</text>
</comment>
<evidence type="ECO:0000256" key="1">
    <source>
        <dbReference type="SAM" id="Phobius"/>
    </source>
</evidence>
<evidence type="ECO:0000313" key="3">
    <source>
        <dbReference type="Proteomes" id="UP000616724"/>
    </source>
</evidence>
<keyword evidence="1" id="KW-0472">Membrane</keyword>
<sequence>MDVYERRCRRLMRAYPPRFREHRGEELLGTLLDIAVPGQLRPSLRDSLDIVRGGLRARLRGRPPVVQWLLYRLFGRLVSDRYRMWVRDDLRGRLYIVYALIPRVMLIALMLKAVDDLALIPSGVELLSRWIFPLSYSLGIWSIMATRRKACGRYDLEDVDAS</sequence>
<name>A0A8J3W4R4_9ACTN</name>
<keyword evidence="1" id="KW-1133">Transmembrane helix</keyword>
<proteinExistence type="predicted"/>
<gene>
    <name evidence="2" type="ORF">Plo01_15500</name>
</gene>
<dbReference type="EMBL" id="BOOH01000014">
    <property type="protein sequence ID" value="GIH75121.1"/>
    <property type="molecule type" value="Genomic_DNA"/>
</dbReference>
<reference evidence="2 3" key="1">
    <citation type="submission" date="2021-01" db="EMBL/GenBank/DDBJ databases">
        <title>Whole genome shotgun sequence of Planobispora longispora NBRC 13918.</title>
        <authorList>
            <person name="Komaki H."/>
            <person name="Tamura T."/>
        </authorList>
    </citation>
    <scope>NUCLEOTIDE SEQUENCE [LARGE SCALE GENOMIC DNA]</scope>
    <source>
        <strain evidence="2 3">NBRC 13918</strain>
    </source>
</reference>
<organism evidence="2 3">
    <name type="scientific">Planobispora longispora</name>
    <dbReference type="NCBI Taxonomy" id="28887"/>
    <lineage>
        <taxon>Bacteria</taxon>
        <taxon>Bacillati</taxon>
        <taxon>Actinomycetota</taxon>
        <taxon>Actinomycetes</taxon>
        <taxon>Streptosporangiales</taxon>
        <taxon>Streptosporangiaceae</taxon>
        <taxon>Planobispora</taxon>
    </lineage>
</organism>
<evidence type="ECO:0000313" key="2">
    <source>
        <dbReference type="EMBL" id="GIH75121.1"/>
    </source>
</evidence>
<feature type="transmembrane region" description="Helical" evidence="1">
    <location>
        <begin position="126"/>
        <end position="144"/>
    </location>
</feature>
<feature type="transmembrane region" description="Helical" evidence="1">
    <location>
        <begin position="94"/>
        <end position="114"/>
    </location>
</feature>
<protein>
    <submittedName>
        <fullName evidence="2">Uncharacterized protein</fullName>
    </submittedName>
</protein>
<dbReference type="Proteomes" id="UP000616724">
    <property type="component" value="Unassembled WGS sequence"/>
</dbReference>
<keyword evidence="1" id="KW-0812">Transmembrane</keyword>
<accession>A0A8J3W4R4</accession>
<keyword evidence="3" id="KW-1185">Reference proteome</keyword>
<dbReference type="AlphaFoldDB" id="A0A8J3W4R4"/>